<dbReference type="EMBL" id="VSRR010005856">
    <property type="protein sequence ID" value="MPC43499.1"/>
    <property type="molecule type" value="Genomic_DNA"/>
</dbReference>
<keyword evidence="3" id="KW-1185">Reference proteome</keyword>
<feature type="transmembrane region" description="Helical" evidence="1">
    <location>
        <begin position="142"/>
        <end position="161"/>
    </location>
</feature>
<gene>
    <name evidence="2" type="ORF">E2C01_037148</name>
</gene>
<reference evidence="2 3" key="1">
    <citation type="submission" date="2019-05" db="EMBL/GenBank/DDBJ databases">
        <title>Another draft genome of Portunus trituberculatus and its Hox gene families provides insights of decapod evolution.</title>
        <authorList>
            <person name="Jeong J.-H."/>
            <person name="Song I."/>
            <person name="Kim S."/>
            <person name="Choi T."/>
            <person name="Kim D."/>
            <person name="Ryu S."/>
            <person name="Kim W."/>
        </authorList>
    </citation>
    <scope>NUCLEOTIDE SEQUENCE [LARGE SCALE GENOMIC DNA]</scope>
    <source>
        <tissue evidence="2">Muscle</tissue>
    </source>
</reference>
<sequence>MDLVRFRALVRKKPQRGCVAGGRDLTRLPRVLRAKRGEAEGVMHGTRTRLDSCRRRLLTTTPKPTPYTRKTKECRSQGKWRLCGGKTNSRRRKCLGCLHGGGKCISRSPAFLCHLSYHMSISILAGNIICCDSQWMLCRPPAFFFILFFFLTLFYTGYIALC</sequence>
<evidence type="ECO:0000313" key="3">
    <source>
        <dbReference type="Proteomes" id="UP000324222"/>
    </source>
</evidence>
<name>A0A5B7FE69_PORTR</name>
<dbReference type="Proteomes" id="UP000324222">
    <property type="component" value="Unassembled WGS sequence"/>
</dbReference>
<organism evidence="2 3">
    <name type="scientific">Portunus trituberculatus</name>
    <name type="common">Swimming crab</name>
    <name type="synonym">Neptunus trituberculatus</name>
    <dbReference type="NCBI Taxonomy" id="210409"/>
    <lineage>
        <taxon>Eukaryota</taxon>
        <taxon>Metazoa</taxon>
        <taxon>Ecdysozoa</taxon>
        <taxon>Arthropoda</taxon>
        <taxon>Crustacea</taxon>
        <taxon>Multicrustacea</taxon>
        <taxon>Malacostraca</taxon>
        <taxon>Eumalacostraca</taxon>
        <taxon>Eucarida</taxon>
        <taxon>Decapoda</taxon>
        <taxon>Pleocyemata</taxon>
        <taxon>Brachyura</taxon>
        <taxon>Eubrachyura</taxon>
        <taxon>Portunoidea</taxon>
        <taxon>Portunidae</taxon>
        <taxon>Portuninae</taxon>
        <taxon>Portunus</taxon>
    </lineage>
</organism>
<protein>
    <submittedName>
        <fullName evidence="2">Uncharacterized protein</fullName>
    </submittedName>
</protein>
<proteinExistence type="predicted"/>
<evidence type="ECO:0000256" key="1">
    <source>
        <dbReference type="SAM" id="Phobius"/>
    </source>
</evidence>
<keyword evidence="1" id="KW-0472">Membrane</keyword>
<keyword evidence="1" id="KW-0812">Transmembrane</keyword>
<comment type="caution">
    <text evidence="2">The sequence shown here is derived from an EMBL/GenBank/DDBJ whole genome shotgun (WGS) entry which is preliminary data.</text>
</comment>
<accession>A0A5B7FE69</accession>
<dbReference type="AlphaFoldDB" id="A0A5B7FE69"/>
<keyword evidence="1" id="KW-1133">Transmembrane helix</keyword>
<evidence type="ECO:0000313" key="2">
    <source>
        <dbReference type="EMBL" id="MPC43499.1"/>
    </source>
</evidence>